<feature type="transmembrane region" description="Helical" evidence="1">
    <location>
        <begin position="5"/>
        <end position="26"/>
    </location>
</feature>
<dbReference type="AlphaFoldDB" id="A0A5C5ZNE2"/>
<evidence type="ECO:0008006" key="4">
    <source>
        <dbReference type="Google" id="ProtNLM"/>
    </source>
</evidence>
<accession>A0A5C5ZNE2</accession>
<dbReference type="Proteomes" id="UP000315440">
    <property type="component" value="Unassembled WGS sequence"/>
</dbReference>
<proteinExistence type="predicted"/>
<name>A0A5C5ZNE2_9BACT</name>
<evidence type="ECO:0000256" key="1">
    <source>
        <dbReference type="SAM" id="Phobius"/>
    </source>
</evidence>
<reference evidence="2 3" key="1">
    <citation type="submission" date="2019-02" db="EMBL/GenBank/DDBJ databases">
        <title>Deep-cultivation of Planctomycetes and their phenomic and genomic characterization uncovers novel biology.</title>
        <authorList>
            <person name="Wiegand S."/>
            <person name="Jogler M."/>
            <person name="Boedeker C."/>
            <person name="Pinto D."/>
            <person name="Vollmers J."/>
            <person name="Rivas-Marin E."/>
            <person name="Kohn T."/>
            <person name="Peeters S.H."/>
            <person name="Heuer A."/>
            <person name="Rast P."/>
            <person name="Oberbeckmann S."/>
            <person name="Bunk B."/>
            <person name="Jeske O."/>
            <person name="Meyerdierks A."/>
            <person name="Storesund J.E."/>
            <person name="Kallscheuer N."/>
            <person name="Luecker S."/>
            <person name="Lage O.M."/>
            <person name="Pohl T."/>
            <person name="Merkel B.J."/>
            <person name="Hornburger P."/>
            <person name="Mueller R.-W."/>
            <person name="Bruemmer F."/>
            <person name="Labrenz M."/>
            <person name="Spormann A.M."/>
            <person name="Op Den Camp H."/>
            <person name="Overmann J."/>
            <person name="Amann R."/>
            <person name="Jetten M.S.M."/>
            <person name="Mascher T."/>
            <person name="Medema M.H."/>
            <person name="Devos D.P."/>
            <person name="Kaster A.-K."/>
            <person name="Ovreas L."/>
            <person name="Rohde M."/>
            <person name="Galperin M.Y."/>
            <person name="Jogler C."/>
        </authorList>
    </citation>
    <scope>NUCLEOTIDE SEQUENCE [LARGE SCALE GENOMIC DNA]</scope>
    <source>
        <strain evidence="2 3">Mal64</strain>
    </source>
</reference>
<gene>
    <name evidence="2" type="ORF">Mal64_19180</name>
</gene>
<keyword evidence="1" id="KW-1133">Transmembrane helix</keyword>
<sequence length="200" mass="20630">MLDELFFWCAIGGGAALLLQTLPMLLGMEGADDAIDGPFDGADADLDGGDASGFWLFEMISLRTVTAAVTFFGLAGKACSTSGLNSGVSLAVALAAGYAAMYSVYWAFKQVFKLETSGNLDIRGAVGLTGQVYVPIDPPRAGKIHLMLQGRTVEYQAVTAGDARLATGEKIVVTDIVSSDTVEVAAIAAEAPSQNPVATG</sequence>
<dbReference type="RefSeq" id="WP_146399497.1">
    <property type="nucleotide sequence ID" value="NZ_SJPQ01000002.1"/>
</dbReference>
<dbReference type="InterPro" id="IPR012340">
    <property type="entry name" value="NA-bd_OB-fold"/>
</dbReference>
<dbReference type="EMBL" id="SJPQ01000002">
    <property type="protein sequence ID" value="TWT88437.1"/>
    <property type="molecule type" value="Genomic_DNA"/>
</dbReference>
<keyword evidence="1" id="KW-0472">Membrane</keyword>
<protein>
    <recommendedName>
        <fullName evidence="4">NfeD-like C-terminal domain-containing protein</fullName>
    </recommendedName>
</protein>
<keyword evidence="3" id="KW-1185">Reference proteome</keyword>
<evidence type="ECO:0000313" key="3">
    <source>
        <dbReference type="Proteomes" id="UP000315440"/>
    </source>
</evidence>
<comment type="caution">
    <text evidence="2">The sequence shown here is derived from an EMBL/GenBank/DDBJ whole genome shotgun (WGS) entry which is preliminary data.</text>
</comment>
<keyword evidence="1" id="KW-0812">Transmembrane</keyword>
<evidence type="ECO:0000313" key="2">
    <source>
        <dbReference type="EMBL" id="TWT88437.1"/>
    </source>
</evidence>
<feature type="transmembrane region" description="Helical" evidence="1">
    <location>
        <begin position="87"/>
        <end position="108"/>
    </location>
</feature>
<organism evidence="2 3">
    <name type="scientific">Pseudobythopirellula maris</name>
    <dbReference type="NCBI Taxonomy" id="2527991"/>
    <lineage>
        <taxon>Bacteria</taxon>
        <taxon>Pseudomonadati</taxon>
        <taxon>Planctomycetota</taxon>
        <taxon>Planctomycetia</taxon>
        <taxon>Pirellulales</taxon>
        <taxon>Lacipirellulaceae</taxon>
        <taxon>Pseudobythopirellula</taxon>
    </lineage>
</organism>
<dbReference type="OrthoDB" id="289477at2"/>
<dbReference type="Gene3D" id="2.40.50.140">
    <property type="entry name" value="Nucleic acid-binding proteins"/>
    <property type="match status" value="1"/>
</dbReference>
<feature type="transmembrane region" description="Helical" evidence="1">
    <location>
        <begin position="54"/>
        <end position="75"/>
    </location>
</feature>